<dbReference type="GO" id="GO:0005524">
    <property type="term" value="F:ATP binding"/>
    <property type="evidence" value="ECO:0007669"/>
    <property type="project" value="UniProtKB-KW"/>
</dbReference>
<dbReference type="PANTHER" id="PTHR43384">
    <property type="entry name" value="SEPTUM SITE-DETERMINING PROTEIN MIND HOMOLOG, CHLOROPLASTIC-RELATED"/>
    <property type="match status" value="1"/>
</dbReference>
<dbReference type="InterPro" id="IPR033875">
    <property type="entry name" value="FlhG"/>
</dbReference>
<keyword evidence="2" id="KW-0067">ATP-binding</keyword>
<organism evidence="3 4">
    <name type="scientific">Bacillus infantis</name>
    <dbReference type="NCBI Taxonomy" id="324767"/>
    <lineage>
        <taxon>Bacteria</taxon>
        <taxon>Bacillati</taxon>
        <taxon>Bacillota</taxon>
        <taxon>Bacilli</taxon>
        <taxon>Bacillales</taxon>
        <taxon>Bacillaceae</taxon>
        <taxon>Bacillus</taxon>
    </lineage>
</organism>
<dbReference type="Gene3D" id="3.40.50.300">
    <property type="entry name" value="P-loop containing nucleotide triphosphate hydrolases"/>
    <property type="match status" value="1"/>
</dbReference>
<dbReference type="PANTHER" id="PTHR43384:SF4">
    <property type="entry name" value="CELLULOSE BIOSYNTHESIS PROTEIN BCSQ-RELATED"/>
    <property type="match status" value="1"/>
</dbReference>
<dbReference type="InterPro" id="IPR033756">
    <property type="entry name" value="YlxH/NBP35"/>
</dbReference>
<proteinExistence type="predicted"/>
<dbReference type="RefSeq" id="WP_148975412.1">
    <property type="nucleotide sequence ID" value="NZ_JBNILB010000004.1"/>
</dbReference>
<dbReference type="GO" id="GO:0051782">
    <property type="term" value="P:negative regulation of cell division"/>
    <property type="evidence" value="ECO:0007669"/>
    <property type="project" value="TreeGrafter"/>
</dbReference>
<dbReference type="InterPro" id="IPR027417">
    <property type="entry name" value="P-loop_NTPase"/>
</dbReference>
<reference evidence="3 4" key="1">
    <citation type="submission" date="2019-08" db="EMBL/GenBank/DDBJ databases">
        <title>Bacillus genomes from the desert of Cuatro Cienegas, Coahuila.</title>
        <authorList>
            <person name="Olmedo-Alvarez G."/>
        </authorList>
    </citation>
    <scope>NUCLEOTIDE SEQUENCE [LARGE SCALE GENOMIC DNA]</scope>
    <source>
        <strain evidence="3 4">CH446_14T</strain>
    </source>
</reference>
<comment type="caution">
    <text evidence="3">The sequence shown here is derived from an EMBL/GenBank/DDBJ whole genome shotgun (WGS) entry which is preliminary data.</text>
</comment>
<dbReference type="InterPro" id="IPR025501">
    <property type="entry name" value="MinD_FleN"/>
</dbReference>
<dbReference type="SUPFAM" id="SSF52540">
    <property type="entry name" value="P-loop containing nucleoside triphosphate hydrolases"/>
    <property type="match status" value="1"/>
</dbReference>
<dbReference type="GO" id="GO:0016887">
    <property type="term" value="F:ATP hydrolysis activity"/>
    <property type="evidence" value="ECO:0007669"/>
    <property type="project" value="TreeGrafter"/>
</dbReference>
<evidence type="ECO:0000313" key="4">
    <source>
        <dbReference type="Proteomes" id="UP000322139"/>
    </source>
</evidence>
<dbReference type="AlphaFoldDB" id="A0A5D4R806"/>
<dbReference type="EMBL" id="VTER01000007">
    <property type="protein sequence ID" value="TYS46649.1"/>
    <property type="molecule type" value="Genomic_DNA"/>
</dbReference>
<dbReference type="CDD" id="cd02038">
    <property type="entry name" value="FlhG-like"/>
    <property type="match status" value="1"/>
</dbReference>
<sequence>MNDQAEQLRRKLRNGEDKASAKTIAVISGKGGVGKSNFSLNFSLSLQEKGHDVLLLDLDIGMGNIDVLLGLASPYSAADYFAGNASLEKIISVGPHGLHYIAGGTGLSQLAEISAPVLGQFFREFSELFSKYEYIILDMGAGISTQSLHFILSVNELIAVTTPEPTSLTDAYAALKFIHLRDNKMPVSIVVNKAETEKEAASAFNRISNVMESFLGKKVTRLGAVPDDRSVQQAVRKQTPYLLYKRSSAASRATLDIADFFLQQNGKQQADGKVPFMSRLKQLLFEKGRS</sequence>
<dbReference type="Proteomes" id="UP000322139">
    <property type="component" value="Unassembled WGS sequence"/>
</dbReference>
<keyword evidence="1" id="KW-0547">Nucleotide-binding</keyword>
<name>A0A5D4R806_9BACI</name>
<gene>
    <name evidence="3" type="ORF">FZD51_14320</name>
</gene>
<evidence type="ECO:0000313" key="3">
    <source>
        <dbReference type="EMBL" id="TYS46649.1"/>
    </source>
</evidence>
<dbReference type="PIRSF" id="PIRSF003092">
    <property type="entry name" value="MinD"/>
    <property type="match status" value="1"/>
</dbReference>
<dbReference type="GO" id="GO:0005829">
    <property type="term" value="C:cytosol"/>
    <property type="evidence" value="ECO:0007669"/>
    <property type="project" value="TreeGrafter"/>
</dbReference>
<accession>A0A5D4R806</accession>
<protein>
    <submittedName>
        <fullName evidence="3">MinD/ParA family protein</fullName>
    </submittedName>
</protein>
<dbReference type="GO" id="GO:0009898">
    <property type="term" value="C:cytoplasmic side of plasma membrane"/>
    <property type="evidence" value="ECO:0007669"/>
    <property type="project" value="TreeGrafter"/>
</dbReference>
<dbReference type="InterPro" id="IPR050625">
    <property type="entry name" value="ParA/MinD_ATPase"/>
</dbReference>
<evidence type="ECO:0000256" key="2">
    <source>
        <dbReference type="ARBA" id="ARBA00022840"/>
    </source>
</evidence>
<dbReference type="Pfam" id="PF10609">
    <property type="entry name" value="ParA"/>
    <property type="match status" value="1"/>
</dbReference>
<evidence type="ECO:0000256" key="1">
    <source>
        <dbReference type="ARBA" id="ARBA00022741"/>
    </source>
</evidence>